<dbReference type="NCBIfam" id="TIGR03348">
    <property type="entry name" value="VI_IcmF"/>
    <property type="match status" value="1"/>
</dbReference>
<dbReference type="InterPro" id="IPR025743">
    <property type="entry name" value="TssM1_N"/>
</dbReference>
<dbReference type="Pfam" id="PF21070">
    <property type="entry name" value="IcmF_helical"/>
    <property type="match status" value="1"/>
</dbReference>
<dbReference type="Pfam" id="PF06761">
    <property type="entry name" value="IcmF-related"/>
    <property type="match status" value="1"/>
</dbReference>
<evidence type="ECO:0000259" key="4">
    <source>
        <dbReference type="Pfam" id="PF14331"/>
    </source>
</evidence>
<evidence type="ECO:0000259" key="3">
    <source>
        <dbReference type="Pfam" id="PF06761"/>
    </source>
</evidence>
<reference evidence="6 7" key="1">
    <citation type="submission" date="2020-08" db="EMBL/GenBank/DDBJ databases">
        <title>Genomic Encyclopedia of Type Strains, Phase IV (KMG-IV): sequencing the most valuable type-strain genomes for metagenomic binning, comparative biology and taxonomic classification.</title>
        <authorList>
            <person name="Goeker M."/>
        </authorList>
    </citation>
    <scope>NUCLEOTIDE SEQUENCE [LARGE SCALE GENOMIC DNA]</scope>
    <source>
        <strain evidence="6 7">DSM 17454</strain>
    </source>
</reference>
<dbReference type="InterPro" id="IPR009612">
    <property type="entry name" value="IcmF-rel"/>
</dbReference>
<dbReference type="PANTHER" id="PTHR36153:SF1">
    <property type="entry name" value="TYPE VI SECRETION SYSTEM COMPONENT TSSM1"/>
    <property type="match status" value="1"/>
</dbReference>
<name>A0A8E2BB00_9HYPH</name>
<keyword evidence="1" id="KW-0812">Transmembrane</keyword>
<proteinExistence type="predicted"/>
<dbReference type="InterPro" id="IPR010623">
    <property type="entry name" value="IcmF_C"/>
</dbReference>
<dbReference type="SUPFAM" id="SSF52540">
    <property type="entry name" value="P-loop containing nucleoside triphosphate hydrolases"/>
    <property type="match status" value="1"/>
</dbReference>
<dbReference type="InterPro" id="IPR027417">
    <property type="entry name" value="P-loop_NTPase"/>
</dbReference>
<dbReference type="Pfam" id="PF06744">
    <property type="entry name" value="IcmF_C"/>
    <property type="match status" value="1"/>
</dbReference>
<feature type="domain" description="Type VI secretion system IcmF C-terminal" evidence="2">
    <location>
        <begin position="1065"/>
        <end position="1166"/>
    </location>
</feature>
<gene>
    <name evidence="6" type="ORF">HNQ96_001155</name>
</gene>
<feature type="domain" description="IcmF-related" evidence="3">
    <location>
        <begin position="504"/>
        <end position="812"/>
    </location>
</feature>
<dbReference type="PANTHER" id="PTHR36153">
    <property type="entry name" value="INNER MEMBRANE PROTEIN-RELATED"/>
    <property type="match status" value="1"/>
</dbReference>
<dbReference type="AlphaFoldDB" id="A0A8E2BB00"/>
<feature type="transmembrane region" description="Helical" evidence="1">
    <location>
        <begin position="443"/>
        <end position="466"/>
    </location>
</feature>
<keyword evidence="1" id="KW-0472">Membrane</keyword>
<evidence type="ECO:0000259" key="5">
    <source>
        <dbReference type="Pfam" id="PF21070"/>
    </source>
</evidence>
<comment type="caution">
    <text evidence="6">The sequence shown here is derived from an EMBL/GenBank/DDBJ whole genome shotgun (WGS) entry which is preliminary data.</text>
</comment>
<feature type="transmembrane region" description="Helical" evidence="1">
    <location>
        <begin position="53"/>
        <end position="72"/>
    </location>
</feature>
<evidence type="ECO:0000259" key="2">
    <source>
        <dbReference type="Pfam" id="PF06744"/>
    </source>
</evidence>
<dbReference type="InterPro" id="IPR048677">
    <property type="entry name" value="TssM1_hel"/>
</dbReference>
<dbReference type="Gene3D" id="3.40.50.300">
    <property type="entry name" value="P-loop containing nucleotide triphosphate hydrolases"/>
    <property type="match status" value="1"/>
</dbReference>
<accession>A0A8E2BB00</accession>
<evidence type="ECO:0000256" key="1">
    <source>
        <dbReference type="SAM" id="Phobius"/>
    </source>
</evidence>
<keyword evidence="1" id="KW-1133">Transmembrane helix</keyword>
<sequence>MRRERAPPHRVVAMMTWLLRIFSVIALAGFAAAVWFAGPLIVLADNRPLEPVWARLAVIGLIAALVAGVALLRVWHARQAQQALAAAVASDSAYDGDARLLETGMTKAIAALKRAGGKRNFLYELPWYLIIGPPGAGKTTALVNSGLKFPLAVSGAAQPVPGVGGTRNCDWWFTDEAVLIDTAGRYTSQDSDTENDRKGWLAFLSLLKKHRGRQPINGVIVAISLADVMTSSDQEFDVHAVIIRNRLQEIHETLNIGFPVYVLFTKADLIAGFMESFGSLDEAGRRMVWGATFQGADRKANMVGEVPVEFDALVRRLSEDVPDRLQGEPDPVARISIFSFAAQFASLRQRSAAFLGRVFEPTKKQASAILRGFYFSSGTQEGTPIDRVLGAIGRSFGDGSQAQLSGTGKSFFLHDLLAKVIFAEAGWVSYDDAADRRARFARYAGIGAITLVTAAALSALAISYTANKALIAATSQVVESYTASAGALIQAETVSDVDLENVIEALESISGLPTGYENRDQPTLAREALGLSQRARLLSASETTYRLALERMLRPRLLLHLERTIEAKMSDRAALYEALKIYLMLGGKAPKVDDEQIVSWMKQDWEHNRYPGPQNREGRLILEKHLRAMLTLDDEFDPAFEINRPVVESAQRALGRMTVADRAAALIASALSAATLDDFAVATKGGQEAKLVFETVDGSDLSALRIPGLYTHAGFTDFYLTQLAGIAQKLVDEQWVIGAGGEQGDVEQELLRLGPEMLERYSNQFSSAWNSVLDKLKFRPMSADKPEYLALSAAGSPSSPLAQLFEAIARETALTRTAGAAATGDVDAGAEGLARIGIELAGRKSTSRAGAAFANAPTVVPGANIEAQFRPFQLLVDGRPGQRPIDALIQNFHAVYQSLTISAAAPSQAGRVNANLQLQISNLRANASRLPKTLSRMVHAAADDFEGEVAETSVAQLNQSLQETVSGPCEEVVANRYPFGTGASQDVPIGDFARLFAPSGVIDRFFAQNLASFADMSGQEWQWKQESRLGRGLSRSTLKQFQLAAEIRDAFFPLGGSTPAVNITFTPFSLHGDADMALLDVNGQVVQSYQNGSSPGIVTWPGSASAGSANLSLTPELPGRESAIRFEGPWALKRLLDVGTSTLNGDKLELRYVIGGRDVAYTVQINPPGNPFSLAAFSGFTCPKGL</sequence>
<dbReference type="EMBL" id="JACHGI010000001">
    <property type="protein sequence ID" value="MBB6465308.1"/>
    <property type="molecule type" value="Genomic_DNA"/>
</dbReference>
<organism evidence="6 7">
    <name type="scientific">Aminobacter carboxidus</name>
    <dbReference type="NCBI Taxonomy" id="376165"/>
    <lineage>
        <taxon>Bacteria</taxon>
        <taxon>Pseudomonadati</taxon>
        <taxon>Pseudomonadota</taxon>
        <taxon>Alphaproteobacteria</taxon>
        <taxon>Hyphomicrobiales</taxon>
        <taxon>Phyllobacteriaceae</taxon>
        <taxon>Aminobacter</taxon>
    </lineage>
</organism>
<protein>
    <submittedName>
        <fullName evidence="6">Type VI secretion system protein ImpL</fullName>
    </submittedName>
</protein>
<dbReference type="Proteomes" id="UP000532373">
    <property type="component" value="Unassembled WGS sequence"/>
</dbReference>
<dbReference type="RefSeq" id="WP_246470535.1">
    <property type="nucleotide sequence ID" value="NZ_JACHGI010000001.1"/>
</dbReference>
<dbReference type="Pfam" id="PF14331">
    <property type="entry name" value="IcmF-related_N"/>
    <property type="match status" value="1"/>
</dbReference>
<dbReference type="InterPro" id="IPR053156">
    <property type="entry name" value="T6SS_TssM-like"/>
</dbReference>
<evidence type="ECO:0000313" key="7">
    <source>
        <dbReference type="Proteomes" id="UP000532373"/>
    </source>
</evidence>
<feature type="transmembrane region" description="Helical" evidence="1">
    <location>
        <begin position="21"/>
        <end position="41"/>
    </location>
</feature>
<feature type="domain" description="Type VI secretion system component TssM1 helical" evidence="5">
    <location>
        <begin position="955"/>
        <end position="1054"/>
    </location>
</feature>
<evidence type="ECO:0000313" key="6">
    <source>
        <dbReference type="EMBL" id="MBB6465308.1"/>
    </source>
</evidence>
<feature type="domain" description="Type VI secretion system component TssM1 N-terminal" evidence="4">
    <location>
        <begin position="194"/>
        <end position="448"/>
    </location>
</feature>
<dbReference type="InterPro" id="IPR017731">
    <property type="entry name" value="TssM1-like"/>
</dbReference>
<dbReference type="CDD" id="cd00882">
    <property type="entry name" value="Ras_like_GTPase"/>
    <property type="match status" value="1"/>
</dbReference>